<evidence type="ECO:0000313" key="2">
    <source>
        <dbReference type="Proteomes" id="UP000008291"/>
    </source>
</evidence>
<sequence>MSSQNQTLIFLQGLFPGRASILAIEAGRAAFGWADQTTRNRLHTGRFPVSTYSLGGRRWVRLDVLARFMDQASGETVKRSQRGRPTKKEELEAERLGLSVRELRAQQSLELVEGCGA</sequence>
<dbReference type="Proteomes" id="UP000008291">
    <property type="component" value="Chromosome"/>
</dbReference>
<accession>Q3SI80</accession>
<reference evidence="1 2" key="1">
    <citation type="journal article" date="2006" name="J. Bacteriol.">
        <title>The genome sequence of the obligately chemolithoautotrophic, facultatively anaerobic bacterium Thiobacillus denitrificans.</title>
        <authorList>
            <person name="Beller H.R."/>
            <person name="Chain P.S."/>
            <person name="Letain T.E."/>
            <person name="Chakicherla A."/>
            <person name="Larimer F.W."/>
            <person name="Richardson P.M."/>
            <person name="Coleman M.A."/>
            <person name="Wood A.P."/>
            <person name="Kelly D.P."/>
        </authorList>
    </citation>
    <scope>NUCLEOTIDE SEQUENCE [LARGE SCALE GENOMIC DNA]</scope>
    <source>
        <strain evidence="1 2">ATCC 25259</strain>
    </source>
</reference>
<proteinExistence type="predicted"/>
<dbReference type="KEGG" id="tbd:Tbd_1695"/>
<evidence type="ECO:0000313" key="1">
    <source>
        <dbReference type="EMBL" id="AAZ97648.1"/>
    </source>
</evidence>
<keyword evidence="2" id="KW-1185">Reference proteome</keyword>
<dbReference type="EMBL" id="CP000116">
    <property type="protein sequence ID" value="AAZ97648.1"/>
    <property type="molecule type" value="Genomic_DNA"/>
</dbReference>
<protein>
    <submittedName>
        <fullName evidence="1">Uncharacterized protein</fullName>
    </submittedName>
</protein>
<dbReference type="HOGENOM" id="CLU_2083799_0_0_4"/>
<organism evidence="1 2">
    <name type="scientific">Thiobacillus denitrificans (strain ATCC 25259 / T1)</name>
    <dbReference type="NCBI Taxonomy" id="292415"/>
    <lineage>
        <taxon>Bacteria</taxon>
        <taxon>Pseudomonadati</taxon>
        <taxon>Pseudomonadota</taxon>
        <taxon>Betaproteobacteria</taxon>
        <taxon>Nitrosomonadales</taxon>
        <taxon>Thiobacillaceae</taxon>
        <taxon>Thiobacillus</taxon>
    </lineage>
</organism>
<dbReference type="eggNOG" id="ENOG502ZS1K">
    <property type="taxonomic scope" value="Bacteria"/>
</dbReference>
<gene>
    <name evidence="1" type="ordered locus">Tbd_1695</name>
</gene>
<name>Q3SI80_THIDA</name>
<dbReference type="AlphaFoldDB" id="Q3SI80"/>